<dbReference type="PIRSF" id="PIRSF002158">
    <property type="entry name" value="Ribosomal_L2"/>
    <property type="match status" value="1"/>
</dbReference>
<dbReference type="PANTHER" id="PTHR13691:SF5">
    <property type="entry name" value="LARGE RIBOSOMAL SUBUNIT PROTEIN UL2M"/>
    <property type="match status" value="1"/>
</dbReference>
<feature type="domain" description="Large ribosomal subunit protein uL2 C-terminal" evidence="7">
    <location>
        <begin position="124"/>
        <end position="252"/>
    </location>
</feature>
<organism evidence="9">
    <name type="scientific">candidate division WOR-3 bacterium</name>
    <dbReference type="NCBI Taxonomy" id="2052148"/>
    <lineage>
        <taxon>Bacteria</taxon>
        <taxon>Bacteria division WOR-3</taxon>
    </lineage>
</organism>
<feature type="compositionally biased region" description="Basic residues" evidence="6">
    <location>
        <begin position="254"/>
        <end position="274"/>
    </location>
</feature>
<dbReference type="Gene3D" id="2.40.50.140">
    <property type="entry name" value="Nucleic acid-binding proteins"/>
    <property type="match status" value="1"/>
</dbReference>
<evidence type="ECO:0000256" key="4">
    <source>
        <dbReference type="ARBA" id="ARBA00035242"/>
    </source>
</evidence>
<dbReference type="InterPro" id="IPR012340">
    <property type="entry name" value="NA-bd_OB-fold"/>
</dbReference>
<dbReference type="InterPro" id="IPR005880">
    <property type="entry name" value="Ribosomal_uL2_bac/org-type"/>
</dbReference>
<dbReference type="AlphaFoldDB" id="A0A7C6ECF7"/>
<sequence>MGIKYYRPITQARRYYSVSTFEEITKEEPHKSLVVPKRKKGGRNNQGRITAKYRGGGEKQHLRIVDFKRDKVGIPAKVVAIEYDPNRSARIALLSYKDGEYRYILAPEGLKPGDEVISGRNIPIRIGNAMPIEDIPVGVEIHNLQLYPNYNSYLVRSAGTSAQILAKEANYAVIKLPSGEIRKFDLACYATIGKVSNPEHKDISIGKAGRSRHRGIRPRTRAVAMNPIDHPMGGGEGKSSGGRHPCSEKGFIAKGKKTRKRHKFSDKLIVQRRK</sequence>
<gene>
    <name evidence="5" type="primary">rplB</name>
    <name evidence="9" type="ORF">ENW73_03405</name>
</gene>
<dbReference type="NCBIfam" id="TIGR01171">
    <property type="entry name" value="rplB_bact"/>
    <property type="match status" value="1"/>
</dbReference>
<dbReference type="SUPFAM" id="SSF50104">
    <property type="entry name" value="Translation proteins SH3-like domain"/>
    <property type="match status" value="1"/>
</dbReference>
<dbReference type="Gene3D" id="2.30.30.30">
    <property type="match status" value="1"/>
</dbReference>
<dbReference type="GO" id="GO:0019843">
    <property type="term" value="F:rRNA binding"/>
    <property type="evidence" value="ECO:0007669"/>
    <property type="project" value="UniProtKB-UniRule"/>
</dbReference>
<feature type="domain" description="Large ribosomal subunit protein uL2 RNA-binding" evidence="8">
    <location>
        <begin position="42"/>
        <end position="118"/>
    </location>
</feature>
<dbReference type="FunFam" id="4.10.950.10:FF:000001">
    <property type="entry name" value="50S ribosomal protein L2"/>
    <property type="match status" value="1"/>
</dbReference>
<dbReference type="GO" id="GO:0015934">
    <property type="term" value="C:large ribosomal subunit"/>
    <property type="evidence" value="ECO:0007669"/>
    <property type="project" value="InterPro"/>
</dbReference>
<evidence type="ECO:0000256" key="5">
    <source>
        <dbReference type="HAMAP-Rule" id="MF_01320"/>
    </source>
</evidence>
<dbReference type="Pfam" id="PF03947">
    <property type="entry name" value="Ribosomal_L2_C"/>
    <property type="match status" value="1"/>
</dbReference>
<evidence type="ECO:0000256" key="6">
    <source>
        <dbReference type="SAM" id="MobiDB-lite"/>
    </source>
</evidence>
<dbReference type="FunFam" id="2.30.30.30:FF:000001">
    <property type="entry name" value="50S ribosomal protein L2"/>
    <property type="match status" value="1"/>
</dbReference>
<evidence type="ECO:0000259" key="8">
    <source>
        <dbReference type="SMART" id="SM01383"/>
    </source>
</evidence>
<evidence type="ECO:0000256" key="2">
    <source>
        <dbReference type="ARBA" id="ARBA00022980"/>
    </source>
</evidence>
<evidence type="ECO:0000256" key="1">
    <source>
        <dbReference type="ARBA" id="ARBA00005636"/>
    </source>
</evidence>
<evidence type="ECO:0000259" key="7">
    <source>
        <dbReference type="SMART" id="SM01382"/>
    </source>
</evidence>
<dbReference type="Gene3D" id="4.10.950.10">
    <property type="entry name" value="Ribosomal protein L2, domain 3"/>
    <property type="match status" value="1"/>
</dbReference>
<comment type="function">
    <text evidence="5">One of the primary rRNA binding proteins. Required for association of the 30S and 50S subunits to form the 70S ribosome, for tRNA binding and peptide bond formation. It has been suggested to have peptidyltransferase activity; this is somewhat controversial. Makes several contacts with the 16S rRNA in the 70S ribosome.</text>
</comment>
<dbReference type="InterPro" id="IPR014726">
    <property type="entry name" value="Ribosomal_uL2_dom3"/>
</dbReference>
<comment type="similarity">
    <text evidence="1 5">Belongs to the universal ribosomal protein uL2 family.</text>
</comment>
<reference evidence="9" key="1">
    <citation type="journal article" date="2020" name="mSystems">
        <title>Genome- and Community-Level Interaction Insights into Carbon Utilization and Element Cycling Functions of Hydrothermarchaeota in Hydrothermal Sediment.</title>
        <authorList>
            <person name="Zhou Z."/>
            <person name="Liu Y."/>
            <person name="Xu W."/>
            <person name="Pan J."/>
            <person name="Luo Z.H."/>
            <person name="Li M."/>
        </authorList>
    </citation>
    <scope>NUCLEOTIDE SEQUENCE [LARGE SCALE GENOMIC DNA]</scope>
    <source>
        <strain evidence="9">SpSt-876</strain>
    </source>
</reference>
<keyword evidence="3 5" id="KW-0687">Ribonucleoprotein</keyword>
<dbReference type="Pfam" id="PF00181">
    <property type="entry name" value="Ribosomal_L2_N"/>
    <property type="match status" value="1"/>
</dbReference>
<dbReference type="InterPro" id="IPR014722">
    <property type="entry name" value="Rib_uL2_dom2"/>
</dbReference>
<dbReference type="InterPro" id="IPR008991">
    <property type="entry name" value="Translation_prot_SH3-like_sf"/>
</dbReference>
<dbReference type="GO" id="GO:0003735">
    <property type="term" value="F:structural constituent of ribosome"/>
    <property type="evidence" value="ECO:0007669"/>
    <property type="project" value="InterPro"/>
</dbReference>
<dbReference type="SUPFAM" id="SSF50249">
    <property type="entry name" value="Nucleic acid-binding proteins"/>
    <property type="match status" value="1"/>
</dbReference>
<keyword evidence="5" id="KW-0694">RNA-binding</keyword>
<comment type="subunit">
    <text evidence="5">Part of the 50S ribosomal subunit. Forms a bridge to the 30S subunit in the 70S ribosome.</text>
</comment>
<keyword evidence="2 5" id="KW-0689">Ribosomal protein</keyword>
<evidence type="ECO:0000256" key="3">
    <source>
        <dbReference type="ARBA" id="ARBA00023274"/>
    </source>
</evidence>
<dbReference type="SMART" id="SM01382">
    <property type="entry name" value="Ribosomal_L2_C"/>
    <property type="match status" value="1"/>
</dbReference>
<dbReference type="HAMAP" id="MF_01320_B">
    <property type="entry name" value="Ribosomal_uL2_B"/>
    <property type="match status" value="1"/>
</dbReference>
<dbReference type="InterPro" id="IPR022666">
    <property type="entry name" value="Ribosomal_uL2_RNA-bd_dom"/>
</dbReference>
<accession>A0A7C6ECF7</accession>
<name>A0A7C6ECF7_UNCW3</name>
<feature type="region of interest" description="Disordered" evidence="6">
    <location>
        <begin position="225"/>
        <end position="274"/>
    </location>
</feature>
<protein>
    <recommendedName>
        <fullName evidence="4 5">Large ribosomal subunit protein uL2</fullName>
    </recommendedName>
</protein>
<dbReference type="GO" id="GO:0016740">
    <property type="term" value="F:transferase activity"/>
    <property type="evidence" value="ECO:0007669"/>
    <property type="project" value="InterPro"/>
</dbReference>
<dbReference type="GO" id="GO:0002181">
    <property type="term" value="P:cytoplasmic translation"/>
    <property type="evidence" value="ECO:0007669"/>
    <property type="project" value="TreeGrafter"/>
</dbReference>
<dbReference type="InterPro" id="IPR022669">
    <property type="entry name" value="Ribosomal_uL2_C"/>
</dbReference>
<dbReference type="SMART" id="SM01383">
    <property type="entry name" value="Ribosomal_L2"/>
    <property type="match status" value="1"/>
</dbReference>
<dbReference type="FunFam" id="2.40.50.140:FF:000003">
    <property type="entry name" value="50S ribosomal protein L2"/>
    <property type="match status" value="1"/>
</dbReference>
<proteinExistence type="inferred from homology"/>
<dbReference type="PANTHER" id="PTHR13691">
    <property type="entry name" value="RIBOSOMAL PROTEIN L2"/>
    <property type="match status" value="1"/>
</dbReference>
<dbReference type="EMBL" id="DTLI01000086">
    <property type="protein sequence ID" value="HHS51901.1"/>
    <property type="molecule type" value="Genomic_DNA"/>
</dbReference>
<comment type="caution">
    <text evidence="9">The sequence shown here is derived from an EMBL/GenBank/DDBJ whole genome shotgun (WGS) entry which is preliminary data.</text>
</comment>
<evidence type="ECO:0000313" key="9">
    <source>
        <dbReference type="EMBL" id="HHS51901.1"/>
    </source>
</evidence>
<keyword evidence="5" id="KW-0699">rRNA-binding</keyword>
<dbReference type="InterPro" id="IPR002171">
    <property type="entry name" value="Ribosomal_uL2"/>
</dbReference>